<evidence type="ECO:0000256" key="5">
    <source>
        <dbReference type="ARBA" id="ARBA00023273"/>
    </source>
</evidence>
<keyword evidence="3" id="KW-0677">Repeat</keyword>
<dbReference type="GO" id="GO:0061512">
    <property type="term" value="P:protein localization to cilium"/>
    <property type="evidence" value="ECO:0007669"/>
    <property type="project" value="TreeGrafter"/>
</dbReference>
<evidence type="ECO:0000256" key="3">
    <source>
        <dbReference type="ARBA" id="ARBA00022737"/>
    </source>
</evidence>
<feature type="non-terminal residue" evidence="7">
    <location>
        <position position="1"/>
    </location>
</feature>
<evidence type="ECO:0000313" key="7">
    <source>
        <dbReference type="EMBL" id="CAF5152624.1"/>
    </source>
</evidence>
<dbReference type="EMBL" id="CAJOBI010348912">
    <property type="protein sequence ID" value="CAF5219856.1"/>
    <property type="molecule type" value="Genomic_DNA"/>
</dbReference>
<dbReference type="InterPro" id="IPR039857">
    <property type="entry name" value="Ift122/121"/>
</dbReference>
<dbReference type="Pfam" id="PF24762">
    <property type="entry name" value="TPR_IF140-IFT172"/>
    <property type="match status" value="1"/>
</dbReference>
<sequence length="67" mass="7773">MNEQRRAAELYIAANDFQKAIDLVGKNKWTDLLASITSKLDKAQVDLLRRCARYFVEMKQYTYAADV</sequence>
<evidence type="ECO:0000313" key="10">
    <source>
        <dbReference type="Proteomes" id="UP000681967"/>
    </source>
</evidence>
<evidence type="ECO:0000256" key="2">
    <source>
        <dbReference type="ARBA" id="ARBA00022574"/>
    </source>
</evidence>
<dbReference type="PANTHER" id="PTHR12764">
    <property type="entry name" value="WD REPEAT DOMAIN-RELATED"/>
    <property type="match status" value="1"/>
</dbReference>
<protein>
    <recommendedName>
        <fullName evidence="6">IF140/IFT172/WDR19 TPR domain-containing protein</fullName>
    </recommendedName>
</protein>
<feature type="domain" description="IF140/IFT172/WDR19 TPR" evidence="6">
    <location>
        <begin position="4"/>
        <end position="66"/>
    </location>
</feature>
<proteinExistence type="predicted"/>
<dbReference type="GO" id="GO:1905515">
    <property type="term" value="P:non-motile cilium assembly"/>
    <property type="evidence" value="ECO:0007669"/>
    <property type="project" value="TreeGrafter"/>
</dbReference>
<dbReference type="EMBL" id="CAJOBH010258858">
    <property type="protein sequence ID" value="CAF5152624.1"/>
    <property type="molecule type" value="Genomic_DNA"/>
</dbReference>
<keyword evidence="4" id="KW-0969">Cilium</keyword>
<evidence type="ECO:0000256" key="1">
    <source>
        <dbReference type="ARBA" id="ARBA00004138"/>
    </source>
</evidence>
<comment type="subcellular location">
    <subcellularLocation>
        <location evidence="1">Cell projection</location>
        <location evidence="1">Cilium</location>
    </subcellularLocation>
</comment>
<dbReference type="GO" id="GO:0097730">
    <property type="term" value="C:non-motile cilium"/>
    <property type="evidence" value="ECO:0007669"/>
    <property type="project" value="TreeGrafter"/>
</dbReference>
<keyword evidence="2" id="KW-0853">WD repeat</keyword>
<evidence type="ECO:0000313" key="8">
    <source>
        <dbReference type="EMBL" id="CAF5219618.1"/>
    </source>
</evidence>
<dbReference type="GO" id="GO:0030991">
    <property type="term" value="C:intraciliary transport particle A"/>
    <property type="evidence" value="ECO:0007669"/>
    <property type="project" value="TreeGrafter"/>
</dbReference>
<name>A0A8S3G6G5_9BILA</name>
<dbReference type="Proteomes" id="UP000676336">
    <property type="component" value="Unassembled WGS sequence"/>
</dbReference>
<dbReference type="PANTHER" id="PTHR12764:SF4">
    <property type="entry name" value="INTRAFLAGELLAR TRANSPORT PROTEIN 122 HOMOLOG"/>
    <property type="match status" value="1"/>
</dbReference>
<organism evidence="7 10">
    <name type="scientific">Rotaria magnacalcarata</name>
    <dbReference type="NCBI Taxonomy" id="392030"/>
    <lineage>
        <taxon>Eukaryota</taxon>
        <taxon>Metazoa</taxon>
        <taxon>Spiralia</taxon>
        <taxon>Gnathifera</taxon>
        <taxon>Rotifera</taxon>
        <taxon>Eurotatoria</taxon>
        <taxon>Bdelloidea</taxon>
        <taxon>Philodinida</taxon>
        <taxon>Philodinidae</taxon>
        <taxon>Rotaria</taxon>
    </lineage>
</organism>
<dbReference type="InterPro" id="IPR056168">
    <property type="entry name" value="TPR_IF140/IFT172/WDR19"/>
</dbReference>
<accession>A0A8S3G6G5</accession>
<gene>
    <name evidence="7" type="ORF">BYL167_LOCUS72616</name>
    <name evidence="8" type="ORF">GIL414_LOCUS83583</name>
    <name evidence="9" type="ORF">SMN809_LOCUS81610</name>
</gene>
<comment type="caution">
    <text evidence="7">The sequence shown here is derived from an EMBL/GenBank/DDBJ whole genome shotgun (WGS) entry which is preliminary data.</text>
</comment>
<dbReference type="EMBL" id="CAJOBJ010363505">
    <property type="protein sequence ID" value="CAF5219618.1"/>
    <property type="molecule type" value="Genomic_DNA"/>
</dbReference>
<dbReference type="GO" id="GO:0035721">
    <property type="term" value="P:intraciliary retrograde transport"/>
    <property type="evidence" value="ECO:0007669"/>
    <property type="project" value="TreeGrafter"/>
</dbReference>
<dbReference type="Proteomes" id="UP000681967">
    <property type="component" value="Unassembled WGS sequence"/>
</dbReference>
<evidence type="ECO:0000259" key="6">
    <source>
        <dbReference type="Pfam" id="PF24762"/>
    </source>
</evidence>
<evidence type="ECO:0000313" key="9">
    <source>
        <dbReference type="EMBL" id="CAF5219856.1"/>
    </source>
</evidence>
<keyword evidence="5" id="KW-0966">Cell projection</keyword>
<reference evidence="7" key="1">
    <citation type="submission" date="2021-02" db="EMBL/GenBank/DDBJ databases">
        <authorList>
            <person name="Nowell W R."/>
        </authorList>
    </citation>
    <scope>NUCLEOTIDE SEQUENCE</scope>
</reference>
<dbReference type="Proteomes" id="UP000681720">
    <property type="component" value="Unassembled WGS sequence"/>
</dbReference>
<dbReference type="AlphaFoldDB" id="A0A8S3G6G5"/>
<evidence type="ECO:0000256" key="4">
    <source>
        <dbReference type="ARBA" id="ARBA00023069"/>
    </source>
</evidence>